<evidence type="ECO:0000313" key="1">
    <source>
        <dbReference type="EMBL" id="VTN11884.1"/>
    </source>
</evidence>
<name>A0A4V6J1X9_RAOTE</name>
<dbReference type="Proteomes" id="UP000339249">
    <property type="component" value="Unassembled WGS sequence"/>
</dbReference>
<dbReference type="AlphaFoldDB" id="A0A4V6J1X9"/>
<organism evidence="1 2">
    <name type="scientific">Raoultella terrigena</name>
    <name type="common">Klebsiella terrigena</name>
    <dbReference type="NCBI Taxonomy" id="577"/>
    <lineage>
        <taxon>Bacteria</taxon>
        <taxon>Pseudomonadati</taxon>
        <taxon>Pseudomonadota</taxon>
        <taxon>Gammaproteobacteria</taxon>
        <taxon>Enterobacterales</taxon>
        <taxon>Enterobacteriaceae</taxon>
        <taxon>Klebsiella/Raoultella group</taxon>
        <taxon>Raoultella</taxon>
    </lineage>
</organism>
<evidence type="ECO:0000313" key="2">
    <source>
        <dbReference type="Proteomes" id="UP000339249"/>
    </source>
</evidence>
<proteinExistence type="predicted"/>
<accession>A0A4V6J1X9</accession>
<sequence length="119" mass="12507">MAQRAVEQIFDINIARLQIGIAQLAILLAEIDQHLIPPHSAPALLLAQDGAGGVIEFRVVEQGVMTGENGRDIGGVALLCQAGQGVEIRQRLLNGLLQAPLLFGAIGAVSPPRLGMRQG</sequence>
<gene>
    <name evidence="1" type="ORF">NCTC9185_03845</name>
</gene>
<dbReference type="EMBL" id="CABDVU010000001">
    <property type="protein sequence ID" value="VTN11884.1"/>
    <property type="molecule type" value="Genomic_DNA"/>
</dbReference>
<reference evidence="1 2" key="1">
    <citation type="submission" date="2019-04" db="EMBL/GenBank/DDBJ databases">
        <authorList>
            <consortium name="Pathogen Informatics"/>
        </authorList>
    </citation>
    <scope>NUCLEOTIDE SEQUENCE [LARGE SCALE GENOMIC DNA]</scope>
    <source>
        <strain evidence="1 2">NCTC9185</strain>
    </source>
</reference>
<protein>
    <submittedName>
        <fullName evidence="1">Uncharacterized protein</fullName>
    </submittedName>
</protein>